<evidence type="ECO:0000256" key="4">
    <source>
        <dbReference type="ARBA" id="ARBA00022786"/>
    </source>
</evidence>
<sequence length="927" mass="104021">MPPDRAQDSESSRRENLAATATSQRPGWNAIRRYYSQANSCPDYGCRPTKATMGIERVKRMNQSFASINTLNQSGNKREFSGPSSVPHQNSAKRQRLSAHSRDGLLHETWKLGLEKLEATTDDRNPQTAHAGSTRPSENKAQISVDIYDPDPSPSRVVSDIAPRHRGPKRRSTNVDSSAHFKHAAKRREVSLQLDEIETSEDELQSNHSTIPSRVRHTQFSRIQSSPRRMRGNIISTKFDDNGSKGVNKVSIDIVKAVSGSYSYCVSDSNCPQLSLHRSSSDSSLLEAWANGTREEEHQWVSFNVKDVRNVRYGGCYLHFRRSMLRGRPPTITLQFASPQGAAQVAEMIVEGLSERQTDTREELKKILDVSWKKAAQSSRPASREDDDTRQVNVTRDWSRHSGDEETRTQRKSPQSNSTARSAPLEERRRSASPARRIGMETRRTRRSSPTRKEIVPSLERWSKKNTGWDEDWKQTLVYPASGRNRTSVEKEDILKLDEGEFLNDNLINFYLRYLQTKIGRDHPEFVSRVHIMSTFFFEKLTSRKGCINYDGVKSWTSKVDLFSYDYVVVPVNENAHWYLAIICNTSKLLAPTEDEMHVDASTNILRRPKSESLIMTNMEQEMTDVSLEDVTAPRRSSRQLSSGLASSPSKIAPEAGSPPRAVHGSRTLSKRTDASVPRIITLDSLGITHSATCKVLKEYLVEEAKDKKNINLAAVPVGKKARGIPEQDNFCDCGVFVLGYMDEFLKDPDTLVRKILVKEHVGWSINAARLRDKVREILFGLQKEQTDRLAQERQAKRQKKRTSAVSGSSASETALEALPPRSSDISQELPTPRPPPNVWHVSDDEGAVAMVKMPAPAAQAADETGSQPSAKRAHKTHAHQRQPKVSPPPASPGDTQTQDTQDSVQLLSVVARSPSRRKRPSKSARL</sequence>
<organism evidence="8 9">
    <name type="scientific">Beauveria bassiana</name>
    <name type="common">White muscardine disease fungus</name>
    <name type="synonym">Tritirachium shiotae</name>
    <dbReference type="NCBI Taxonomy" id="176275"/>
    <lineage>
        <taxon>Eukaryota</taxon>
        <taxon>Fungi</taxon>
        <taxon>Dikarya</taxon>
        <taxon>Ascomycota</taxon>
        <taxon>Pezizomycotina</taxon>
        <taxon>Sordariomycetes</taxon>
        <taxon>Hypocreomycetidae</taxon>
        <taxon>Hypocreales</taxon>
        <taxon>Cordycipitaceae</taxon>
        <taxon>Beauveria</taxon>
    </lineage>
</organism>
<feature type="region of interest" description="Disordered" evidence="6">
    <location>
        <begin position="1"/>
        <end position="24"/>
    </location>
</feature>
<feature type="region of interest" description="Disordered" evidence="6">
    <location>
        <begin position="856"/>
        <end position="927"/>
    </location>
</feature>
<dbReference type="PROSITE" id="PS50600">
    <property type="entry name" value="ULP_PROTEASE"/>
    <property type="match status" value="1"/>
</dbReference>
<protein>
    <recommendedName>
        <fullName evidence="7">Ubiquitin-like protease family profile domain-containing protein</fullName>
    </recommendedName>
</protein>
<dbReference type="Pfam" id="PF02902">
    <property type="entry name" value="Peptidase_C48"/>
    <property type="match status" value="1"/>
</dbReference>
<dbReference type="GO" id="GO:0016926">
    <property type="term" value="P:protein desumoylation"/>
    <property type="evidence" value="ECO:0007669"/>
    <property type="project" value="TreeGrafter"/>
</dbReference>
<feature type="compositionally biased region" description="Low complexity" evidence="6">
    <location>
        <begin position="895"/>
        <end position="914"/>
    </location>
</feature>
<dbReference type="PANTHER" id="PTHR46896">
    <property type="entry name" value="SENTRIN-SPECIFIC PROTEASE"/>
    <property type="match status" value="1"/>
</dbReference>
<dbReference type="Pfam" id="PF25424">
    <property type="entry name" value="PH_35"/>
    <property type="match status" value="1"/>
</dbReference>
<evidence type="ECO:0000256" key="2">
    <source>
        <dbReference type="ARBA" id="ARBA00022553"/>
    </source>
</evidence>
<proteinExistence type="inferred from homology"/>
<evidence type="ECO:0000256" key="6">
    <source>
        <dbReference type="SAM" id="MobiDB-lite"/>
    </source>
</evidence>
<dbReference type="Proteomes" id="UP000237441">
    <property type="component" value="Unassembled WGS sequence"/>
</dbReference>
<keyword evidence="3" id="KW-0645">Protease</keyword>
<name>A0A2S7YFI8_BEABA</name>
<dbReference type="PANTHER" id="PTHR46896:SF3">
    <property type="entry name" value="FI06413P-RELATED"/>
    <property type="match status" value="1"/>
</dbReference>
<feature type="compositionally biased region" description="Polar residues" evidence="6">
    <location>
        <begin position="412"/>
        <end position="421"/>
    </location>
</feature>
<dbReference type="GO" id="GO:0006508">
    <property type="term" value="P:proteolysis"/>
    <property type="evidence" value="ECO:0007669"/>
    <property type="project" value="UniProtKB-KW"/>
</dbReference>
<evidence type="ECO:0000256" key="5">
    <source>
        <dbReference type="ARBA" id="ARBA00022801"/>
    </source>
</evidence>
<dbReference type="InterPro" id="IPR051947">
    <property type="entry name" value="Sentrin-specific_protease"/>
</dbReference>
<feature type="compositionally biased region" description="Basic residues" evidence="6">
    <location>
        <begin position="872"/>
        <end position="883"/>
    </location>
</feature>
<feature type="region of interest" description="Disordered" evidence="6">
    <location>
        <begin position="790"/>
        <end position="842"/>
    </location>
</feature>
<keyword evidence="4" id="KW-0833">Ubl conjugation pathway</keyword>
<dbReference type="InterPro" id="IPR057501">
    <property type="entry name" value="DeUb_enz_PH"/>
</dbReference>
<feature type="region of interest" description="Disordered" evidence="6">
    <location>
        <begin position="625"/>
        <end position="671"/>
    </location>
</feature>
<feature type="region of interest" description="Disordered" evidence="6">
    <location>
        <begin position="371"/>
        <end position="455"/>
    </location>
</feature>
<feature type="region of interest" description="Disordered" evidence="6">
    <location>
        <begin position="72"/>
        <end position="104"/>
    </location>
</feature>
<feature type="region of interest" description="Disordered" evidence="6">
    <location>
        <begin position="118"/>
        <end position="187"/>
    </location>
</feature>
<dbReference type="Gene3D" id="3.40.395.10">
    <property type="entry name" value="Adenoviral Proteinase, Chain A"/>
    <property type="match status" value="1"/>
</dbReference>
<gene>
    <name evidence="8" type="ORF">BB8028_0005g03800</name>
</gene>
<dbReference type="GO" id="GO:0005634">
    <property type="term" value="C:nucleus"/>
    <property type="evidence" value="ECO:0007669"/>
    <property type="project" value="TreeGrafter"/>
</dbReference>
<accession>A0A2S7YFI8</accession>
<dbReference type="GO" id="GO:0070139">
    <property type="term" value="F:SUMO-specific endopeptidase activity"/>
    <property type="evidence" value="ECO:0007669"/>
    <property type="project" value="TreeGrafter"/>
</dbReference>
<comment type="similarity">
    <text evidence="1">Belongs to the peptidase C48 family.</text>
</comment>
<dbReference type="InterPro" id="IPR038765">
    <property type="entry name" value="Papain-like_cys_pep_sf"/>
</dbReference>
<feature type="compositionally biased region" description="Polar residues" evidence="6">
    <location>
        <begin position="126"/>
        <end position="142"/>
    </location>
</feature>
<evidence type="ECO:0000313" key="8">
    <source>
        <dbReference type="EMBL" id="PQK14857.1"/>
    </source>
</evidence>
<keyword evidence="5" id="KW-0378">Hydrolase</keyword>
<feature type="region of interest" description="Disordered" evidence="6">
    <location>
        <begin position="199"/>
        <end position="227"/>
    </location>
</feature>
<dbReference type="GO" id="GO:0005737">
    <property type="term" value="C:cytoplasm"/>
    <property type="evidence" value="ECO:0007669"/>
    <property type="project" value="TreeGrafter"/>
</dbReference>
<evidence type="ECO:0000256" key="1">
    <source>
        <dbReference type="ARBA" id="ARBA00005234"/>
    </source>
</evidence>
<keyword evidence="2" id="KW-0597">Phosphoprotein</keyword>
<feature type="compositionally biased region" description="Polar residues" evidence="6">
    <location>
        <begin position="804"/>
        <end position="813"/>
    </location>
</feature>
<evidence type="ECO:0000256" key="3">
    <source>
        <dbReference type="ARBA" id="ARBA00022670"/>
    </source>
</evidence>
<comment type="caution">
    <text evidence="8">The sequence shown here is derived from an EMBL/GenBank/DDBJ whole genome shotgun (WGS) entry which is preliminary data.</text>
</comment>
<evidence type="ECO:0000313" key="9">
    <source>
        <dbReference type="Proteomes" id="UP000237441"/>
    </source>
</evidence>
<dbReference type="InterPro" id="IPR003653">
    <property type="entry name" value="Peptidase_C48_C"/>
</dbReference>
<evidence type="ECO:0000259" key="7">
    <source>
        <dbReference type="PROSITE" id="PS50600"/>
    </source>
</evidence>
<dbReference type="OrthoDB" id="442460at2759"/>
<feature type="compositionally biased region" description="Basic residues" evidence="6">
    <location>
        <begin position="915"/>
        <end position="927"/>
    </location>
</feature>
<dbReference type="EMBL" id="JRHA01000005">
    <property type="protein sequence ID" value="PQK14857.1"/>
    <property type="molecule type" value="Genomic_DNA"/>
</dbReference>
<dbReference type="AlphaFoldDB" id="A0A2S7YFI8"/>
<dbReference type="SUPFAM" id="SSF54001">
    <property type="entry name" value="Cysteine proteinases"/>
    <property type="match status" value="1"/>
</dbReference>
<feature type="compositionally biased region" description="Low complexity" evidence="6">
    <location>
        <begin position="639"/>
        <end position="650"/>
    </location>
</feature>
<reference evidence="8 9" key="1">
    <citation type="submission" date="2016-07" db="EMBL/GenBank/DDBJ databases">
        <title>Comparative genomics of the entomopathogenic fungus Beauveria bassiana.</title>
        <authorList>
            <person name="Valero Jimenez C.A."/>
            <person name="Zwaan B.J."/>
            <person name="Van Kan J.A."/>
            <person name="Takken W."/>
            <person name="Debets A.J."/>
            <person name="Schoustra S.E."/>
            <person name="Koenraadt C.J."/>
        </authorList>
    </citation>
    <scope>NUCLEOTIDE SEQUENCE [LARGE SCALE GENOMIC DNA]</scope>
    <source>
        <strain evidence="8 9">ARSEF 8028</strain>
    </source>
</reference>
<feature type="compositionally biased region" description="Basic and acidic residues" evidence="6">
    <location>
        <begin position="1"/>
        <end position="16"/>
    </location>
</feature>
<feature type="domain" description="Ubiquitin-like protease family profile" evidence="7">
    <location>
        <begin position="487"/>
        <end position="745"/>
    </location>
</feature>
<feature type="compositionally biased region" description="Basic and acidic residues" evidence="6">
    <location>
        <begin position="397"/>
        <end position="409"/>
    </location>
</feature>